<dbReference type="InterPro" id="IPR019395">
    <property type="entry name" value="Transmembrane_161A/B"/>
</dbReference>
<feature type="chain" id="PRO_5028898813" evidence="9">
    <location>
        <begin position="29"/>
        <end position="494"/>
    </location>
</feature>
<feature type="transmembrane region" description="Helical" evidence="8">
    <location>
        <begin position="375"/>
        <end position="398"/>
    </location>
</feature>
<feature type="signal peptide" evidence="9">
    <location>
        <begin position="1"/>
        <end position="28"/>
    </location>
</feature>
<keyword evidence="5 8" id="KW-0472">Membrane</keyword>
<keyword evidence="9" id="KW-0732">Signal</keyword>
<dbReference type="GO" id="GO:0016020">
    <property type="term" value="C:membrane"/>
    <property type="evidence" value="ECO:0007669"/>
    <property type="project" value="UniProtKB-SubCell"/>
</dbReference>
<evidence type="ECO:0000256" key="3">
    <source>
        <dbReference type="ARBA" id="ARBA00022692"/>
    </source>
</evidence>
<evidence type="ECO:0000256" key="1">
    <source>
        <dbReference type="ARBA" id="ARBA00004141"/>
    </source>
</evidence>
<comment type="similarity">
    <text evidence="2">Belongs to the TMEM161 family.</text>
</comment>
<feature type="transmembrane region" description="Helical" evidence="8">
    <location>
        <begin position="178"/>
        <end position="195"/>
    </location>
</feature>
<evidence type="ECO:0000256" key="5">
    <source>
        <dbReference type="ARBA" id="ARBA00023136"/>
    </source>
</evidence>
<evidence type="ECO:0000256" key="9">
    <source>
        <dbReference type="SAM" id="SignalP"/>
    </source>
</evidence>
<evidence type="ECO:0000256" key="8">
    <source>
        <dbReference type="SAM" id="Phobius"/>
    </source>
</evidence>
<protein>
    <submittedName>
        <fullName evidence="10">Uncharacterized protein</fullName>
    </submittedName>
</protein>
<evidence type="ECO:0000313" key="10">
    <source>
        <dbReference type="EMBL" id="MBC1172844.1"/>
    </source>
</evidence>
<dbReference type="AlphaFoldDB" id="A0A7G3ALP9"/>
<accession>A0A7G3ALP9</accession>
<feature type="transmembrane region" description="Helical" evidence="8">
    <location>
        <begin position="322"/>
        <end position="342"/>
    </location>
</feature>
<feature type="transmembrane region" description="Helical" evidence="8">
    <location>
        <begin position="233"/>
        <end position="255"/>
    </location>
</feature>
<evidence type="ECO:0000256" key="6">
    <source>
        <dbReference type="ARBA" id="ARBA00023180"/>
    </source>
</evidence>
<name>A0A7G3ALP9_LUTLO</name>
<evidence type="ECO:0000256" key="7">
    <source>
        <dbReference type="SAM" id="MobiDB-lite"/>
    </source>
</evidence>
<feature type="region of interest" description="Disordered" evidence="7">
    <location>
        <begin position="51"/>
        <end position="78"/>
    </location>
</feature>
<keyword evidence="4 8" id="KW-1133">Transmembrane helix</keyword>
<dbReference type="PANTHER" id="PTHR13624:SF6">
    <property type="entry name" value="EMEI"/>
    <property type="match status" value="1"/>
</dbReference>
<dbReference type="VEuPathDB" id="VectorBase:LLONM1_006205"/>
<dbReference type="PANTHER" id="PTHR13624">
    <property type="entry name" value="RE42071P"/>
    <property type="match status" value="1"/>
</dbReference>
<proteinExistence type="inferred from homology"/>
<feature type="transmembrane region" description="Helical" evidence="8">
    <location>
        <begin position="143"/>
        <end position="166"/>
    </location>
</feature>
<evidence type="ECO:0000256" key="4">
    <source>
        <dbReference type="ARBA" id="ARBA00022989"/>
    </source>
</evidence>
<feature type="transmembrane region" description="Helical" evidence="8">
    <location>
        <begin position="276"/>
        <end position="293"/>
    </location>
</feature>
<dbReference type="EMBL" id="GITU01004141">
    <property type="protein sequence ID" value="MBC1172844.1"/>
    <property type="molecule type" value="Transcribed_RNA"/>
</dbReference>
<feature type="transmembrane region" description="Helical" evidence="8">
    <location>
        <begin position="465"/>
        <end position="487"/>
    </location>
</feature>
<keyword evidence="6" id="KW-0325">Glycoprotein</keyword>
<sequence>MALLGAQLVITLVMVSVMQKLSPHFSLAKWILCSTGLIRYLHPSDTELKSLAGVPRGKGKGGKGQNARNGGAAGDDKSSTFHVPQNLNLQLETAKILPSDVVHLRYYTEYQWLVDFSLYSAIVYTMSEIIGYFIPPKDEVNLSMMWCLLVIFFAFRLLVSLTVQYFRSEESIGERSTCIVTGFSYLLVAMMVLIVDEGTLEVGLDRAYRVFNESASVFLESQGIASSGPASKIIVKFCIAVMCGLLGAVFTFPGLRTARMHWDLLKYCQEKRTLQILLNVNFALPFILVIMWVKPISRDYLTERVFRGLEAPLMTPHAFETARLILVIVVVVLRFALMPFYLQAYLNLAHQRVEEQKKEVGRITNVELQRKIASIFYYLCVVTVQYVAPVIMCLYLALMYKTMGGYRWSSLFRAPPDTAECPAEEILPEAAVDDESEGILSSARAIQLSLRSLKNVFNEDVYRGLFGFATWWSCFAWFAATSLGMIYQSYFDKN</sequence>
<evidence type="ECO:0000256" key="2">
    <source>
        <dbReference type="ARBA" id="ARBA00009706"/>
    </source>
</evidence>
<comment type="subcellular location">
    <subcellularLocation>
        <location evidence="1">Membrane</location>
        <topology evidence="1">Multi-pass membrane protein</topology>
    </subcellularLocation>
</comment>
<keyword evidence="3 8" id="KW-0812">Transmembrane</keyword>
<organism evidence="10">
    <name type="scientific">Lutzomyia longipalpis</name>
    <name type="common">Sand fly</name>
    <dbReference type="NCBI Taxonomy" id="7200"/>
    <lineage>
        <taxon>Eukaryota</taxon>
        <taxon>Metazoa</taxon>
        <taxon>Ecdysozoa</taxon>
        <taxon>Arthropoda</taxon>
        <taxon>Hexapoda</taxon>
        <taxon>Insecta</taxon>
        <taxon>Pterygota</taxon>
        <taxon>Neoptera</taxon>
        <taxon>Endopterygota</taxon>
        <taxon>Diptera</taxon>
        <taxon>Nematocera</taxon>
        <taxon>Psychodoidea</taxon>
        <taxon>Psychodidae</taxon>
        <taxon>Lutzomyia</taxon>
        <taxon>Lutzomyia</taxon>
    </lineage>
</organism>
<dbReference type="Pfam" id="PF10268">
    <property type="entry name" value="Tmemb_161AB"/>
    <property type="match status" value="1"/>
</dbReference>
<reference evidence="10" key="1">
    <citation type="journal article" date="2020" name="BMC">
        <title>Leishmania infection induces a limited differential gene expression in the sand fly midgut.</title>
        <authorList>
            <person name="Coutinho-Abreu I.V."/>
            <person name="Serafim T.D."/>
            <person name="Meneses C."/>
            <person name="Kamhawi S."/>
            <person name="Oliveira F."/>
            <person name="Valenzuela J.G."/>
        </authorList>
    </citation>
    <scope>NUCLEOTIDE SEQUENCE</scope>
    <source>
        <strain evidence="10">Jacobina</strain>
        <tissue evidence="10">Midgut</tissue>
    </source>
</reference>